<dbReference type="Pfam" id="PF02321">
    <property type="entry name" value="OEP"/>
    <property type="match status" value="2"/>
</dbReference>
<comment type="similarity">
    <text evidence="2">Belongs to the outer membrane factor (OMF) (TC 1.B.17) family.</text>
</comment>
<dbReference type="RefSeq" id="WP_197042341.1">
    <property type="nucleotide sequence ID" value="NZ_AJKW01000017.1"/>
</dbReference>
<dbReference type="SUPFAM" id="SSF56954">
    <property type="entry name" value="Outer membrane efflux proteins (OEP)"/>
    <property type="match status" value="1"/>
</dbReference>
<reference evidence="4 5" key="1">
    <citation type="submission" date="2018-06" db="EMBL/GenBank/DDBJ databases">
        <authorList>
            <consortium name="Pathogen Informatics"/>
            <person name="Doyle S."/>
        </authorList>
    </citation>
    <scope>NUCLEOTIDE SEQUENCE [LARGE SCALE GENOMIC DNA]</scope>
    <source>
        <strain evidence="5">NCTC 9529</strain>
    </source>
</reference>
<evidence type="ECO:0000256" key="2">
    <source>
        <dbReference type="ARBA" id="ARBA00007613"/>
    </source>
</evidence>
<dbReference type="PANTHER" id="PTHR30203">
    <property type="entry name" value="OUTER MEMBRANE CATION EFFLUX PROTEIN"/>
    <property type="match status" value="1"/>
</dbReference>
<name>A0ABY1VZ78_9ENTR</name>
<sequence length="577" mass="59820">MATLHDLTHRQGHPGPRLGACVMAAALCVGGCATQPPYATPHVDVPTAWANAKAGTPVGGAELREDWWTHLGDPAIDTLVASALIDNPTLAQAAARVDEARAGLGASRARRAPQLGGNGSLSRGKSQGQTGGAETINATTGSLGGSLAWELDLWGRARATEDAARSRLDARNADADDARLSLAAQIADGVVALRACNYSLAIRGQDIASRETELSLIRQRLAVGNVAPVEEASALSNLAAARTNRFSQEEACTTLVDALVALSGREAATVRQLAMQPPLVSPSGDSSQAAAISRPAGPAATASLAPSSRLDLQAIVHLQHGEARRLAMSSPSVPPSSDSSASVAVEHLDDPAAIVPIAPSSRLDLPATVLLQHPAVRSAERELAATYAEIGVARAERLPRVDLSALLTGQWIRALGSTVNFDTWSAGAAVSVPIFDAGLGAANVDVAEARYRAALATLADTLRTATRDVEDALAALSSAQQRVGTSRQATDAARIALQANEARYRAGAISLFELEGSRRQFNSAQESAISAASDRARSWVSLVRAAGNPPLSAAAPEPPVTRKTTDTPIARNESIRR</sequence>
<comment type="caution">
    <text evidence="4">The sequence shown here is derived from an EMBL/GenBank/DDBJ whole genome shotgun (WGS) entry which is preliminary data.</text>
</comment>
<evidence type="ECO:0000313" key="4">
    <source>
        <dbReference type="EMBL" id="STC97577.1"/>
    </source>
</evidence>
<proteinExistence type="inferred from homology"/>
<keyword evidence="5" id="KW-1185">Reference proteome</keyword>
<dbReference type="Gene3D" id="1.20.1600.10">
    <property type="entry name" value="Outer membrane efflux proteins (OEP)"/>
    <property type="match status" value="2"/>
</dbReference>
<dbReference type="PANTHER" id="PTHR30203:SF29">
    <property type="entry name" value="PROTEIN CYAE"/>
    <property type="match status" value="1"/>
</dbReference>
<dbReference type="InterPro" id="IPR003423">
    <property type="entry name" value="OMP_efflux"/>
</dbReference>
<feature type="region of interest" description="Disordered" evidence="3">
    <location>
        <begin position="548"/>
        <end position="577"/>
    </location>
</feature>
<organism evidence="4 5">
    <name type="scientific">Cronobacter universalis NCTC 9529</name>
    <dbReference type="NCBI Taxonomy" id="1074000"/>
    <lineage>
        <taxon>Bacteria</taxon>
        <taxon>Pseudomonadati</taxon>
        <taxon>Pseudomonadota</taxon>
        <taxon>Gammaproteobacteria</taxon>
        <taxon>Enterobacterales</taxon>
        <taxon>Enterobacteriaceae</taxon>
        <taxon>Cronobacter</taxon>
    </lineage>
</organism>
<comment type="subcellular location">
    <subcellularLocation>
        <location evidence="1">Cell outer membrane</location>
        <topology evidence="1">Lipid-anchor</topology>
    </subcellularLocation>
</comment>
<evidence type="ECO:0000313" key="5">
    <source>
        <dbReference type="Proteomes" id="UP000254849"/>
    </source>
</evidence>
<dbReference type="GeneID" id="92212670"/>
<accession>A0ABY1VZ78</accession>
<protein>
    <submittedName>
        <fullName evidence="4">Probable efflux pump outer membrane protein ttgC</fullName>
    </submittedName>
</protein>
<feature type="region of interest" description="Disordered" evidence="3">
    <location>
        <begin position="105"/>
        <end position="138"/>
    </location>
</feature>
<gene>
    <name evidence="4" type="primary">ttgC_1</name>
    <name evidence="4" type="ORF">NCTC9529_00229</name>
</gene>
<dbReference type="Proteomes" id="UP000254849">
    <property type="component" value="Unassembled WGS sequence"/>
</dbReference>
<dbReference type="EMBL" id="UFYH01000001">
    <property type="protein sequence ID" value="STC97577.1"/>
    <property type="molecule type" value="Genomic_DNA"/>
</dbReference>
<dbReference type="InterPro" id="IPR010131">
    <property type="entry name" value="MdtP/NodT-like"/>
</dbReference>
<evidence type="ECO:0000256" key="3">
    <source>
        <dbReference type="SAM" id="MobiDB-lite"/>
    </source>
</evidence>
<evidence type="ECO:0000256" key="1">
    <source>
        <dbReference type="ARBA" id="ARBA00004459"/>
    </source>
</evidence>